<dbReference type="PROSITE" id="PS50011">
    <property type="entry name" value="PROTEIN_KINASE_DOM"/>
    <property type="match status" value="1"/>
</dbReference>
<comment type="catalytic activity">
    <reaction evidence="17 18">
        <text>L-seryl-[protein] + ATP = O-phospho-L-seryl-[protein] + ADP + H(+)</text>
        <dbReference type="Rhea" id="RHEA:17989"/>
        <dbReference type="Rhea" id="RHEA-COMP:9863"/>
        <dbReference type="Rhea" id="RHEA-COMP:11604"/>
        <dbReference type="ChEBI" id="CHEBI:15378"/>
        <dbReference type="ChEBI" id="CHEBI:29999"/>
        <dbReference type="ChEBI" id="CHEBI:30616"/>
        <dbReference type="ChEBI" id="CHEBI:83421"/>
        <dbReference type="ChEBI" id="CHEBI:456216"/>
        <dbReference type="EC" id="2.7.11.1"/>
    </reaction>
</comment>
<keyword evidence="3" id="KW-0245">EGF-like domain</keyword>
<evidence type="ECO:0000313" key="24">
    <source>
        <dbReference type="EMBL" id="KAG9452562.1"/>
    </source>
</evidence>
<evidence type="ECO:0000256" key="7">
    <source>
        <dbReference type="ARBA" id="ARBA00022734"/>
    </source>
</evidence>
<dbReference type="PANTHER" id="PTHR47976:SF108">
    <property type="entry name" value="G-TYPE LECTIN S-RECEPTOR-LIKE SERINE_THREONINE-PROTEIN KINASE LECRK1"/>
    <property type="match status" value="1"/>
</dbReference>
<evidence type="ECO:0000256" key="18">
    <source>
        <dbReference type="PIRNR" id="PIRNR000641"/>
    </source>
</evidence>
<evidence type="ECO:0000256" key="10">
    <source>
        <dbReference type="ARBA" id="ARBA00022840"/>
    </source>
</evidence>
<dbReference type="SMART" id="SM00108">
    <property type="entry name" value="B_lectin"/>
    <property type="match status" value="1"/>
</dbReference>
<evidence type="ECO:0000256" key="14">
    <source>
        <dbReference type="ARBA" id="ARBA00023170"/>
    </source>
</evidence>
<evidence type="ECO:0000256" key="15">
    <source>
        <dbReference type="ARBA" id="ARBA00023180"/>
    </source>
</evidence>
<evidence type="ECO:0000256" key="5">
    <source>
        <dbReference type="ARBA" id="ARBA00022692"/>
    </source>
</evidence>
<dbReference type="GO" id="GO:0016020">
    <property type="term" value="C:membrane"/>
    <property type="evidence" value="ECO:0007669"/>
    <property type="project" value="UniProtKB-SubCell"/>
</dbReference>
<dbReference type="EC" id="2.7.11.1" evidence="18"/>
<dbReference type="EMBL" id="JAINDJ010000003">
    <property type="protein sequence ID" value="KAG9452562.1"/>
    <property type="molecule type" value="Genomic_DNA"/>
</dbReference>
<dbReference type="Gene3D" id="1.10.510.10">
    <property type="entry name" value="Transferase(Phosphotransferase) domain 1"/>
    <property type="match status" value="1"/>
</dbReference>
<dbReference type="PROSITE" id="PS00107">
    <property type="entry name" value="PROTEIN_KINASE_ATP"/>
    <property type="match status" value="1"/>
</dbReference>
<dbReference type="PIRSF" id="PIRSF000641">
    <property type="entry name" value="SRK"/>
    <property type="match status" value="1"/>
</dbReference>
<keyword evidence="6 21" id="KW-0732">Signal</keyword>
<dbReference type="AlphaFoldDB" id="A0AAV7EY32"/>
<accession>A0AAV7EY32</accession>
<dbReference type="InterPro" id="IPR008271">
    <property type="entry name" value="Ser/Thr_kinase_AS"/>
</dbReference>
<feature type="domain" description="Protein kinase" evidence="22">
    <location>
        <begin position="518"/>
        <end position="795"/>
    </location>
</feature>
<dbReference type="SUPFAM" id="SSF56112">
    <property type="entry name" value="Protein kinase-like (PK-like)"/>
    <property type="match status" value="1"/>
</dbReference>
<dbReference type="GO" id="GO:0004674">
    <property type="term" value="F:protein serine/threonine kinase activity"/>
    <property type="evidence" value="ECO:0007669"/>
    <property type="project" value="UniProtKB-KW"/>
</dbReference>
<comment type="catalytic activity">
    <reaction evidence="16 18">
        <text>L-threonyl-[protein] + ATP = O-phospho-L-threonyl-[protein] + ADP + H(+)</text>
        <dbReference type="Rhea" id="RHEA:46608"/>
        <dbReference type="Rhea" id="RHEA-COMP:11060"/>
        <dbReference type="Rhea" id="RHEA-COMP:11605"/>
        <dbReference type="ChEBI" id="CHEBI:15378"/>
        <dbReference type="ChEBI" id="CHEBI:30013"/>
        <dbReference type="ChEBI" id="CHEBI:30616"/>
        <dbReference type="ChEBI" id="CHEBI:61977"/>
        <dbReference type="ChEBI" id="CHEBI:456216"/>
        <dbReference type="EC" id="2.7.11.1"/>
    </reaction>
</comment>
<evidence type="ECO:0000256" key="2">
    <source>
        <dbReference type="ARBA" id="ARBA00022527"/>
    </source>
</evidence>
<comment type="caution">
    <text evidence="24">The sequence shown here is derived from an EMBL/GenBank/DDBJ whole genome shotgun (WGS) entry which is preliminary data.</text>
</comment>
<keyword evidence="14" id="KW-0675">Receptor</keyword>
<dbReference type="GO" id="GO:0030246">
    <property type="term" value="F:carbohydrate binding"/>
    <property type="evidence" value="ECO:0007669"/>
    <property type="project" value="UniProtKB-KW"/>
</dbReference>
<dbReference type="PROSITE" id="PS00108">
    <property type="entry name" value="PROTEIN_KINASE_ST"/>
    <property type="match status" value="1"/>
</dbReference>
<dbReference type="Gene3D" id="3.30.200.20">
    <property type="entry name" value="Phosphorylase Kinase, domain 1"/>
    <property type="match status" value="1"/>
</dbReference>
<dbReference type="PROSITE" id="PS50927">
    <property type="entry name" value="BULB_LECTIN"/>
    <property type="match status" value="1"/>
</dbReference>
<reference evidence="24 25" key="1">
    <citation type="submission" date="2021-07" db="EMBL/GenBank/DDBJ databases">
        <title>The Aristolochia fimbriata genome: insights into angiosperm evolution, floral development and chemical biosynthesis.</title>
        <authorList>
            <person name="Jiao Y."/>
        </authorList>
    </citation>
    <scope>NUCLEOTIDE SEQUENCE [LARGE SCALE GENOMIC DNA]</scope>
    <source>
        <strain evidence="24">IBCAS-2021</strain>
        <tissue evidence="24">Leaf</tissue>
    </source>
</reference>
<feature type="domain" description="Bulb-type lectin" evidence="23">
    <location>
        <begin position="19"/>
        <end position="148"/>
    </location>
</feature>
<dbReference type="InterPro" id="IPR017441">
    <property type="entry name" value="Protein_kinase_ATP_BS"/>
</dbReference>
<dbReference type="Pfam" id="PF00069">
    <property type="entry name" value="Pkinase"/>
    <property type="match status" value="1"/>
</dbReference>
<keyword evidence="4 18" id="KW-0808">Transferase</keyword>
<sequence length="810" mass="88651">MVCNLSLLFPAFLLFFSISANAQTHRNISLSSSISAGSRNASWVSPSGDFAVGFRPLDGNTSLFLLAVWFDKVPDKTVVWSANGADPLPSGSKLELTFSGGLLLSDDRGREVWKRDSVNGAADYAAILDTGNFVLVNSGPEYAWESFAEPTDTLLPAQMFSRGSELYSRRAATNFSRGRFKLRLRTDGMLVLIPLSYQDQTYEAIWDSDTLNTGRQLILPNSGYFYLLLADGSRLNFSTTTSLGDVYQRATLGFDGVFRQLVHPKSPTNNGGLLGSWTSVLSFPRNICRSIAISIGSGVCGFNSYCRSDANGNPSCLCPPGYSYLDPSDSLSGCKQNFVSQSCVSQGSNVIAVSGFEMVEVPSVNWPLGDYERYASVDEEFCRAACLQDCRCAVAVFDANGCWKKRLPLSNGRLEAGSGGKGFVKVGKTNSTTPTANDSGKGGKSGKTEKGSSRSRETVEITSWLLLGCSGALFLLSATLLCVFFLIRGRPEQSFPKSDGSGANLMSFTYRELEEMTSGFGEVLGVGASGTVYKGIMSTTSITSTKLVAVKKLDKLPNQNDQEFKNELTAIAKVHHKNLVPLLGFCDEGPNRLLVYEFMSNGSLADLLFSDLKPCWNQRVHIAFGIARGLLYLHEECQKHIIHCDIKPQNVLLDDTFVPRISDFGMAKLLNPNQTRTTTNIRGTRGYVAPEWFKSMPVTPKVDVYSFGVLLLEIICCRRSIEPEVDGGEPGILTFWAFDCYREGTLGALVEDDREALQDGERLERLLMVGIWCIQEEPSLRPTMWKVIQMLEGVVQVPRPPDPSSMSSLA</sequence>
<feature type="region of interest" description="Disordered" evidence="20">
    <location>
        <begin position="425"/>
        <end position="454"/>
    </location>
</feature>
<proteinExistence type="inferred from homology"/>
<keyword evidence="9 18" id="KW-0418">Kinase</keyword>
<evidence type="ECO:0000256" key="16">
    <source>
        <dbReference type="ARBA" id="ARBA00047899"/>
    </source>
</evidence>
<evidence type="ECO:0000256" key="1">
    <source>
        <dbReference type="ARBA" id="ARBA00004479"/>
    </source>
</evidence>
<evidence type="ECO:0000256" key="4">
    <source>
        <dbReference type="ARBA" id="ARBA00022679"/>
    </source>
</evidence>
<dbReference type="Pfam" id="PF01453">
    <property type="entry name" value="B_lectin"/>
    <property type="match status" value="1"/>
</dbReference>
<feature type="binding site" evidence="19">
    <location>
        <position position="552"/>
    </location>
    <ligand>
        <name>ATP</name>
        <dbReference type="ChEBI" id="CHEBI:30616"/>
    </ligand>
</feature>
<evidence type="ECO:0000259" key="23">
    <source>
        <dbReference type="PROSITE" id="PS50927"/>
    </source>
</evidence>
<evidence type="ECO:0000256" key="12">
    <source>
        <dbReference type="ARBA" id="ARBA00023136"/>
    </source>
</evidence>
<dbReference type="InterPro" id="IPR001480">
    <property type="entry name" value="Bulb-type_lectin_dom"/>
</dbReference>
<dbReference type="CDD" id="cd01098">
    <property type="entry name" value="PAN_AP_plant"/>
    <property type="match status" value="1"/>
</dbReference>
<dbReference type="FunFam" id="2.90.10.30:FF:000001">
    <property type="entry name" value="Serine/threonine-protein kinase"/>
    <property type="match status" value="1"/>
</dbReference>
<evidence type="ECO:0000256" key="21">
    <source>
        <dbReference type="SAM" id="SignalP"/>
    </source>
</evidence>
<keyword evidence="11" id="KW-1133">Transmembrane helix</keyword>
<feature type="compositionally biased region" description="Polar residues" evidence="20">
    <location>
        <begin position="429"/>
        <end position="438"/>
    </location>
</feature>
<feature type="signal peptide" evidence="21">
    <location>
        <begin position="1"/>
        <end position="22"/>
    </location>
</feature>
<keyword evidence="2 18" id="KW-0723">Serine/threonine-protein kinase</keyword>
<keyword evidence="8 18" id="KW-0547">Nucleotide-binding</keyword>
<dbReference type="PANTHER" id="PTHR47976">
    <property type="entry name" value="G-TYPE LECTIN S-RECEPTOR-LIKE SERINE/THREONINE-PROTEIN KINASE SD2-5"/>
    <property type="match status" value="1"/>
</dbReference>
<organism evidence="24 25">
    <name type="scientific">Aristolochia fimbriata</name>
    <name type="common">White veined hardy Dutchman's pipe vine</name>
    <dbReference type="NCBI Taxonomy" id="158543"/>
    <lineage>
        <taxon>Eukaryota</taxon>
        <taxon>Viridiplantae</taxon>
        <taxon>Streptophyta</taxon>
        <taxon>Embryophyta</taxon>
        <taxon>Tracheophyta</taxon>
        <taxon>Spermatophyta</taxon>
        <taxon>Magnoliopsida</taxon>
        <taxon>Magnoliidae</taxon>
        <taxon>Piperales</taxon>
        <taxon>Aristolochiaceae</taxon>
        <taxon>Aristolochia</taxon>
    </lineage>
</organism>
<comment type="subcellular location">
    <subcellularLocation>
        <location evidence="1">Membrane</location>
        <topology evidence="1">Single-pass type I membrane protein</topology>
    </subcellularLocation>
</comment>
<evidence type="ECO:0000256" key="9">
    <source>
        <dbReference type="ARBA" id="ARBA00022777"/>
    </source>
</evidence>
<dbReference type="InterPro" id="IPR051343">
    <property type="entry name" value="G-type_lectin_kinases/EP1-like"/>
</dbReference>
<keyword evidence="7" id="KW-0430">Lectin</keyword>
<dbReference type="SMART" id="SM00220">
    <property type="entry name" value="S_TKc"/>
    <property type="match status" value="1"/>
</dbReference>
<protein>
    <recommendedName>
        <fullName evidence="18">Receptor-like serine/threonine-protein kinase</fullName>
        <ecNumber evidence="18">2.7.11.1</ecNumber>
    </recommendedName>
</protein>
<dbReference type="Gene3D" id="2.90.10.10">
    <property type="entry name" value="Bulb-type lectin domain"/>
    <property type="match status" value="1"/>
</dbReference>
<evidence type="ECO:0000256" key="11">
    <source>
        <dbReference type="ARBA" id="ARBA00022989"/>
    </source>
</evidence>
<dbReference type="CDD" id="cd00028">
    <property type="entry name" value="B_lectin"/>
    <property type="match status" value="1"/>
</dbReference>
<comment type="similarity">
    <text evidence="18">Belongs to the protein kinase superfamily. Ser/Thr protein kinase family.</text>
</comment>
<feature type="chain" id="PRO_5043731295" description="Receptor-like serine/threonine-protein kinase" evidence="21">
    <location>
        <begin position="23"/>
        <end position="810"/>
    </location>
</feature>
<dbReference type="Proteomes" id="UP000825729">
    <property type="component" value="Unassembled WGS sequence"/>
</dbReference>
<keyword evidence="15" id="KW-0325">Glycoprotein</keyword>
<evidence type="ECO:0000256" key="3">
    <source>
        <dbReference type="ARBA" id="ARBA00022536"/>
    </source>
</evidence>
<dbReference type="FunFam" id="2.90.10.10:FF:000013">
    <property type="entry name" value="G-type lectin S-receptor-like serine/threonine-protein kinase LECRK1"/>
    <property type="match status" value="1"/>
</dbReference>
<evidence type="ECO:0000313" key="25">
    <source>
        <dbReference type="Proteomes" id="UP000825729"/>
    </source>
</evidence>
<gene>
    <name evidence="24" type="ORF">H6P81_005466</name>
</gene>
<dbReference type="InterPro" id="IPR024171">
    <property type="entry name" value="SRK-like_kinase"/>
</dbReference>
<dbReference type="InterPro" id="IPR011009">
    <property type="entry name" value="Kinase-like_dom_sf"/>
</dbReference>
<keyword evidence="25" id="KW-1185">Reference proteome</keyword>
<dbReference type="Gene3D" id="2.90.10.30">
    <property type="match status" value="1"/>
</dbReference>
<dbReference type="GO" id="GO:0005524">
    <property type="term" value="F:ATP binding"/>
    <property type="evidence" value="ECO:0007669"/>
    <property type="project" value="UniProtKB-UniRule"/>
</dbReference>
<keyword evidence="12" id="KW-0472">Membrane</keyword>
<keyword evidence="5" id="KW-0812">Transmembrane</keyword>
<dbReference type="FunFam" id="3.30.200.20:FF:000059">
    <property type="entry name" value="S-receptor-like serine/threonine-protein kinase"/>
    <property type="match status" value="1"/>
</dbReference>
<dbReference type="FunFam" id="1.10.510.10:FF:000237">
    <property type="entry name" value="G-type lectin S-receptor-like serine/threonine-protein kinase"/>
    <property type="match status" value="1"/>
</dbReference>
<dbReference type="SUPFAM" id="SSF51110">
    <property type="entry name" value="alpha-D-mannose-specific plant lectins"/>
    <property type="match status" value="1"/>
</dbReference>
<evidence type="ECO:0000256" key="19">
    <source>
        <dbReference type="PROSITE-ProRule" id="PRU10141"/>
    </source>
</evidence>
<dbReference type="InterPro" id="IPR000719">
    <property type="entry name" value="Prot_kinase_dom"/>
</dbReference>
<evidence type="ECO:0000256" key="8">
    <source>
        <dbReference type="ARBA" id="ARBA00022741"/>
    </source>
</evidence>
<dbReference type="InterPro" id="IPR036426">
    <property type="entry name" value="Bulb-type_lectin_dom_sf"/>
</dbReference>
<keyword evidence="10 18" id="KW-0067">ATP-binding</keyword>
<evidence type="ECO:0000256" key="17">
    <source>
        <dbReference type="ARBA" id="ARBA00048679"/>
    </source>
</evidence>
<name>A0AAV7EY32_ARIFI</name>
<keyword evidence="13" id="KW-1015">Disulfide bond</keyword>
<evidence type="ECO:0000256" key="13">
    <source>
        <dbReference type="ARBA" id="ARBA00023157"/>
    </source>
</evidence>
<evidence type="ECO:0000256" key="20">
    <source>
        <dbReference type="SAM" id="MobiDB-lite"/>
    </source>
</evidence>
<evidence type="ECO:0000256" key="6">
    <source>
        <dbReference type="ARBA" id="ARBA00022729"/>
    </source>
</evidence>
<evidence type="ECO:0000259" key="22">
    <source>
        <dbReference type="PROSITE" id="PS50011"/>
    </source>
</evidence>